<dbReference type="EMBL" id="JAQGLA010000015">
    <property type="protein sequence ID" value="MDA3626331.1"/>
    <property type="molecule type" value="Genomic_DNA"/>
</dbReference>
<dbReference type="SUPFAM" id="SSF160904">
    <property type="entry name" value="Jann2411-like"/>
    <property type="match status" value="1"/>
</dbReference>
<dbReference type="RefSeq" id="WP_270948921.1">
    <property type="nucleotide sequence ID" value="NZ_JAQGLA010000015.1"/>
</dbReference>
<comment type="caution">
    <text evidence="2">The sequence shown here is derived from an EMBL/GenBank/DDBJ whole genome shotgun (WGS) entry which is preliminary data.</text>
</comment>
<name>A0ABT4UX82_9PSEU</name>
<dbReference type="InterPro" id="IPR023286">
    <property type="entry name" value="ABATE_dom_sf"/>
</dbReference>
<keyword evidence="3" id="KW-1185">Reference proteome</keyword>
<reference evidence="2 3" key="1">
    <citation type="submission" date="2022-11" db="EMBL/GenBank/DDBJ databases">
        <title>Draft genome sequence of Saccharopolyspora sp. WRP15-2 isolated from rhizosphere soils of wild rice in Thailand.</title>
        <authorList>
            <person name="Duangmal K."/>
            <person name="Kammanee S."/>
            <person name="Muangham S."/>
        </authorList>
    </citation>
    <scope>NUCLEOTIDE SEQUENCE [LARGE SCALE GENOMIC DNA]</scope>
    <source>
        <strain evidence="2 3">WRP15-2</strain>
    </source>
</reference>
<dbReference type="InterPro" id="IPR021005">
    <property type="entry name" value="Znf_CGNR"/>
</dbReference>
<evidence type="ECO:0000313" key="3">
    <source>
        <dbReference type="Proteomes" id="UP001210380"/>
    </source>
</evidence>
<feature type="domain" description="Zinc finger CGNR" evidence="1">
    <location>
        <begin position="139"/>
        <end position="182"/>
    </location>
</feature>
<dbReference type="Pfam" id="PF11706">
    <property type="entry name" value="zf-CGNR"/>
    <property type="match status" value="1"/>
</dbReference>
<dbReference type="Pfam" id="PF07336">
    <property type="entry name" value="ABATE"/>
    <property type="match status" value="1"/>
</dbReference>
<organism evidence="2 3">
    <name type="scientific">Saccharopolyspora oryzae</name>
    <dbReference type="NCBI Taxonomy" id="2997343"/>
    <lineage>
        <taxon>Bacteria</taxon>
        <taxon>Bacillati</taxon>
        <taxon>Actinomycetota</taxon>
        <taxon>Actinomycetes</taxon>
        <taxon>Pseudonocardiales</taxon>
        <taxon>Pseudonocardiaceae</taxon>
        <taxon>Saccharopolyspora</taxon>
    </lineage>
</organism>
<dbReference type="Gene3D" id="1.10.3300.10">
    <property type="entry name" value="Jann2411-like domain"/>
    <property type="match status" value="1"/>
</dbReference>
<dbReference type="Proteomes" id="UP001210380">
    <property type="component" value="Unassembled WGS sequence"/>
</dbReference>
<accession>A0ABT4UX82</accession>
<evidence type="ECO:0000313" key="2">
    <source>
        <dbReference type="EMBL" id="MDA3626331.1"/>
    </source>
</evidence>
<sequence length="185" mass="20230">MKIDFNDYARGAGLATDLVNTAPEVRRIAGEALAALPDLRRFLDERGVDAELTADDLAEVHELRRELRVLLDAEDEDQVAEGAADLVRRAGIGPLLGRDADGRWKWQVETAPDSPLVDELAALAGLGLLGALRALGHNRFRHCASPDCEGAFVDTSKAGRRRYCTPDLCGNRINVANHRARHRTT</sequence>
<dbReference type="InterPro" id="IPR010852">
    <property type="entry name" value="ABATE"/>
</dbReference>
<dbReference type="PANTHER" id="PTHR35525">
    <property type="entry name" value="BLL6575 PROTEIN"/>
    <property type="match status" value="1"/>
</dbReference>
<gene>
    <name evidence="2" type="ORF">OU415_12850</name>
</gene>
<dbReference type="PANTHER" id="PTHR35525:SF3">
    <property type="entry name" value="BLL6575 PROTEIN"/>
    <property type="match status" value="1"/>
</dbReference>
<protein>
    <submittedName>
        <fullName evidence="2">CGNR zinc finger domain-containing protein</fullName>
    </submittedName>
</protein>
<evidence type="ECO:0000259" key="1">
    <source>
        <dbReference type="Pfam" id="PF11706"/>
    </source>
</evidence>
<proteinExistence type="predicted"/>